<name>A0A126QH81_PASMD</name>
<dbReference type="PANTHER" id="PTHR22916">
    <property type="entry name" value="GLYCOSYLTRANSFERASE"/>
    <property type="match status" value="1"/>
</dbReference>
<dbReference type="Pfam" id="PF00535">
    <property type="entry name" value="Glycos_transf_2"/>
    <property type="match status" value="1"/>
</dbReference>
<dbReference type="Gene3D" id="3.90.550.10">
    <property type="entry name" value="Spore Coat Polysaccharide Biosynthesis Protein SpsA, Chain A"/>
    <property type="match status" value="1"/>
</dbReference>
<reference evidence="2" key="1">
    <citation type="submission" date="2015-01" db="EMBL/GenBank/DDBJ databases">
        <title>Draft genome sequence of Pasteurella multocida isolated from alpaca pneumonia.</title>
        <authorList>
            <person name="Maturrano L."/>
            <person name="Hurtado R."/>
            <person name="Allasi N."/>
            <person name="Juscamayta E."/>
            <person name="Fernandez D."/>
            <person name="Maximiliano J."/>
            <person name="Rimac R."/>
            <person name="Rosadio R."/>
        </authorList>
    </citation>
    <scope>NUCLEOTIDE SEQUENCE</scope>
    <source>
        <strain evidence="2">UNMSM</strain>
    </source>
</reference>
<feature type="domain" description="Glycosyltransferase 2-like" evidence="1">
    <location>
        <begin position="3"/>
        <end position="142"/>
    </location>
</feature>
<dbReference type="InterPro" id="IPR029044">
    <property type="entry name" value="Nucleotide-diphossugar_trans"/>
</dbReference>
<dbReference type="AlphaFoldDB" id="A0A126QH81"/>
<dbReference type="RefSeq" id="WP_071522898.1">
    <property type="nucleotide sequence ID" value="NZ_JACDXE010000002.1"/>
</dbReference>
<gene>
    <name evidence="2" type="primary">PM0511</name>
</gene>
<evidence type="ECO:0000313" key="2">
    <source>
        <dbReference type="EMBL" id="AMK08092.1"/>
    </source>
</evidence>
<proteinExistence type="predicted"/>
<sequence length="294" mass="33396">MFSIIVPSYNRKAEIPALLESLHQQTVTHFEVIIVDDCSREPVELNQEYAFPCTVICNPQNLGAAESRNVGARQARYDWLLFLDDDDLFLAEKCAVLAQAIAQHPEVNFIYHPAYCVMVNEGFTYQTHPYADPALLTLENLLRANKIGGMPMIAVKKSLFLKVGGLSSYLRALEDYEFLLKLVSDEDFQPLYVEQALTRCTFHTKRASVSTNTSHTEQAIEEIKARYVKTTQQAQAFELNALYMLAYPHMMNLSRGAARYYAGMFRKSGQLKYGILALLTCLSPKLVIQMKRFI</sequence>
<accession>A0A126QH81</accession>
<dbReference type="CDD" id="cd00761">
    <property type="entry name" value="Glyco_tranf_GTA_type"/>
    <property type="match status" value="1"/>
</dbReference>
<evidence type="ECO:0000259" key="1">
    <source>
        <dbReference type="Pfam" id="PF00535"/>
    </source>
</evidence>
<dbReference type="GO" id="GO:0016758">
    <property type="term" value="F:hexosyltransferase activity"/>
    <property type="evidence" value="ECO:0007669"/>
    <property type="project" value="UniProtKB-ARBA"/>
</dbReference>
<protein>
    <submittedName>
        <fullName evidence="2">PM0511 protein</fullName>
    </submittedName>
</protein>
<dbReference type="PANTHER" id="PTHR22916:SF3">
    <property type="entry name" value="UDP-GLCNAC:BETAGAL BETA-1,3-N-ACETYLGLUCOSAMINYLTRANSFERASE-LIKE PROTEIN 1"/>
    <property type="match status" value="1"/>
</dbReference>
<dbReference type="InterPro" id="IPR001173">
    <property type="entry name" value="Glyco_trans_2-like"/>
</dbReference>
<dbReference type="EMBL" id="KP660253">
    <property type="protein sequence ID" value="AMK08092.1"/>
    <property type="molecule type" value="Genomic_DNA"/>
</dbReference>
<dbReference type="SUPFAM" id="SSF53448">
    <property type="entry name" value="Nucleotide-diphospho-sugar transferases"/>
    <property type="match status" value="1"/>
</dbReference>
<organism evidence="2">
    <name type="scientific">Pasteurella multocida</name>
    <dbReference type="NCBI Taxonomy" id="747"/>
    <lineage>
        <taxon>Bacteria</taxon>
        <taxon>Pseudomonadati</taxon>
        <taxon>Pseudomonadota</taxon>
        <taxon>Gammaproteobacteria</taxon>
        <taxon>Pasteurellales</taxon>
        <taxon>Pasteurellaceae</taxon>
        <taxon>Pasteurella</taxon>
    </lineage>
</organism>